<keyword evidence="2" id="KW-1185">Reference proteome</keyword>
<dbReference type="VEuPathDB" id="VectorBase:HLOH_059037"/>
<gene>
    <name evidence="1" type="ORF">HPB48_015241</name>
</gene>
<dbReference type="AlphaFoldDB" id="A0A9J6FLA5"/>
<dbReference type="EMBL" id="JABSTR010000001">
    <property type="protein sequence ID" value="KAH9362796.1"/>
    <property type="molecule type" value="Genomic_DNA"/>
</dbReference>
<dbReference type="OrthoDB" id="25620at2759"/>
<organism evidence="1 2">
    <name type="scientific">Haemaphysalis longicornis</name>
    <name type="common">Bush tick</name>
    <dbReference type="NCBI Taxonomy" id="44386"/>
    <lineage>
        <taxon>Eukaryota</taxon>
        <taxon>Metazoa</taxon>
        <taxon>Ecdysozoa</taxon>
        <taxon>Arthropoda</taxon>
        <taxon>Chelicerata</taxon>
        <taxon>Arachnida</taxon>
        <taxon>Acari</taxon>
        <taxon>Parasitiformes</taxon>
        <taxon>Ixodida</taxon>
        <taxon>Ixodoidea</taxon>
        <taxon>Ixodidae</taxon>
        <taxon>Haemaphysalinae</taxon>
        <taxon>Haemaphysalis</taxon>
    </lineage>
</organism>
<comment type="caution">
    <text evidence="1">The sequence shown here is derived from an EMBL/GenBank/DDBJ whole genome shotgun (WGS) entry which is preliminary data.</text>
</comment>
<sequence length="143" mass="16009">MGSRVTQATPLHFPDKSLAGVARLLDDLHRLMEDRDSADVVFLVGREEAPVYAHCLILRAREARELMFRNNSPPCAGKPCRDAGDRIESAEALQRDPKPTREARYAVEKRSTGPVIVVLTSWPAEGSLAQRCNAAARHYRMRE</sequence>
<evidence type="ECO:0000313" key="1">
    <source>
        <dbReference type="EMBL" id="KAH9362796.1"/>
    </source>
</evidence>
<name>A0A9J6FLA5_HAELO</name>
<dbReference type="Proteomes" id="UP000821853">
    <property type="component" value="Chromosome 1"/>
</dbReference>
<reference evidence="1 2" key="1">
    <citation type="journal article" date="2020" name="Cell">
        <title>Large-Scale Comparative Analyses of Tick Genomes Elucidate Their Genetic Diversity and Vector Capacities.</title>
        <authorList>
            <consortium name="Tick Genome and Microbiome Consortium (TIGMIC)"/>
            <person name="Jia N."/>
            <person name="Wang J."/>
            <person name="Shi W."/>
            <person name="Du L."/>
            <person name="Sun Y."/>
            <person name="Zhan W."/>
            <person name="Jiang J.F."/>
            <person name="Wang Q."/>
            <person name="Zhang B."/>
            <person name="Ji P."/>
            <person name="Bell-Sakyi L."/>
            <person name="Cui X.M."/>
            <person name="Yuan T.T."/>
            <person name="Jiang B.G."/>
            <person name="Yang W.F."/>
            <person name="Lam T.T."/>
            <person name="Chang Q.C."/>
            <person name="Ding S.J."/>
            <person name="Wang X.J."/>
            <person name="Zhu J.G."/>
            <person name="Ruan X.D."/>
            <person name="Zhao L."/>
            <person name="Wei J.T."/>
            <person name="Ye R.Z."/>
            <person name="Que T.C."/>
            <person name="Du C.H."/>
            <person name="Zhou Y.H."/>
            <person name="Cheng J.X."/>
            <person name="Dai P.F."/>
            <person name="Guo W.B."/>
            <person name="Han X.H."/>
            <person name="Huang E.J."/>
            <person name="Li L.F."/>
            <person name="Wei W."/>
            <person name="Gao Y.C."/>
            <person name="Liu J.Z."/>
            <person name="Shao H.Z."/>
            <person name="Wang X."/>
            <person name="Wang C.C."/>
            <person name="Yang T.C."/>
            <person name="Huo Q.B."/>
            <person name="Li W."/>
            <person name="Chen H.Y."/>
            <person name="Chen S.E."/>
            <person name="Zhou L.G."/>
            <person name="Ni X.B."/>
            <person name="Tian J.H."/>
            <person name="Sheng Y."/>
            <person name="Liu T."/>
            <person name="Pan Y.S."/>
            <person name="Xia L.Y."/>
            <person name="Li J."/>
            <person name="Zhao F."/>
            <person name="Cao W.C."/>
        </authorList>
    </citation>
    <scope>NUCLEOTIDE SEQUENCE [LARGE SCALE GENOMIC DNA]</scope>
    <source>
        <strain evidence="1">HaeL-2018</strain>
    </source>
</reference>
<proteinExistence type="predicted"/>
<accession>A0A9J6FLA5</accession>
<evidence type="ECO:0000313" key="2">
    <source>
        <dbReference type="Proteomes" id="UP000821853"/>
    </source>
</evidence>
<protein>
    <submittedName>
        <fullName evidence="1">Uncharacterized protein</fullName>
    </submittedName>
</protein>